<keyword evidence="3" id="KW-0614">Plasmid</keyword>
<sequence length="268" mass="30836">MEKQTFGLNRGVWCGKVVKGPEFNHDLRNKETDEVIERYFVVEVEVEFENSKKTVTDTSVLPVLITKTKMDSLGGIQEGDLLFVKGEYRAYDRRDEASGRRHTITRILSKKTEKVEGYTRTRNKIEFHGVLKSKLYKAKFNEDGVLEKDEKGRPVAVLDEEGNKIPWVRRNTEGLTVNDFVLEVAKEIVDENGEVKTVYTDYIPMIAYGAVAWQIAKEIELDTKVKARGYIRRRPKNGFEGEYVYEPVITRITPVKEEDSSVEESTED</sequence>
<dbReference type="EMBL" id="CP045273">
    <property type="protein sequence ID" value="QJX80571.1"/>
    <property type="molecule type" value="Genomic_DNA"/>
</dbReference>
<dbReference type="InterPro" id="IPR012340">
    <property type="entry name" value="NA-bd_OB-fold"/>
</dbReference>
<evidence type="ECO:0000313" key="3">
    <source>
        <dbReference type="EMBL" id="QJX80571.1"/>
    </source>
</evidence>
<gene>
    <name evidence="3" type="ORF">FDZ14_31265</name>
</gene>
<organism evidence="3 4">
    <name type="scientific">Priestia megaterium</name>
    <name type="common">Bacillus megaterium</name>
    <dbReference type="NCBI Taxonomy" id="1404"/>
    <lineage>
        <taxon>Bacteria</taxon>
        <taxon>Bacillati</taxon>
        <taxon>Bacillota</taxon>
        <taxon>Bacilli</taxon>
        <taxon>Bacillales</taxon>
        <taxon>Bacillaceae</taxon>
        <taxon>Priestia</taxon>
    </lineage>
</organism>
<proteinExistence type="predicted"/>
<dbReference type="AlphaFoldDB" id="A0A6M6E0E2"/>
<accession>A0A6M6E0E2</accession>
<protein>
    <submittedName>
        <fullName evidence="3">Uncharacterized protein</fullName>
    </submittedName>
</protein>
<dbReference type="Proteomes" id="UP000501076">
    <property type="component" value="Plasmid pFDU301A"/>
</dbReference>
<dbReference type="RefSeq" id="WP_171778566.1">
    <property type="nucleotide sequence ID" value="NZ_CP045273.1"/>
</dbReference>
<dbReference type="PROSITE" id="PS50935">
    <property type="entry name" value="SSB"/>
    <property type="match status" value="1"/>
</dbReference>
<keyword evidence="1 2" id="KW-0238">DNA-binding</keyword>
<evidence type="ECO:0000256" key="1">
    <source>
        <dbReference type="ARBA" id="ARBA00023125"/>
    </source>
</evidence>
<name>A0A6M6E0E2_PRIMG</name>
<reference evidence="3 4" key="1">
    <citation type="submission" date="2019-10" db="EMBL/GenBank/DDBJ databases">
        <title>Complete genome sequences for adaption low water activity.</title>
        <authorList>
            <person name="Zhao L."/>
            <person name="Zhong J."/>
        </authorList>
    </citation>
    <scope>NUCLEOTIDE SEQUENCE [LARGE SCALE GENOMIC DNA]</scope>
    <source>
        <strain evidence="3 4">FDU301</strain>
        <plasmid evidence="4">pfdu301a</plasmid>
    </source>
</reference>
<dbReference type="GO" id="GO:0003697">
    <property type="term" value="F:single-stranded DNA binding"/>
    <property type="evidence" value="ECO:0007669"/>
    <property type="project" value="InterPro"/>
</dbReference>
<evidence type="ECO:0000313" key="4">
    <source>
        <dbReference type="Proteomes" id="UP000501076"/>
    </source>
</evidence>
<evidence type="ECO:0000256" key="2">
    <source>
        <dbReference type="PROSITE-ProRule" id="PRU00252"/>
    </source>
</evidence>
<dbReference type="Gene3D" id="2.40.50.140">
    <property type="entry name" value="Nucleic acid-binding proteins"/>
    <property type="match status" value="2"/>
</dbReference>
<dbReference type="InterPro" id="IPR000424">
    <property type="entry name" value="Primosome_PriB/ssb"/>
</dbReference>
<geneLocation type="plasmid" evidence="4">
    <name>pfdu301a</name>
</geneLocation>